<dbReference type="OrthoDB" id="2588202at2759"/>
<sequence>MFYEGDKFPSMAPYFWQSIKRQERKLEVLFMQRGGCSDLRDIPNVKQVCLSHKRFWAAHRDYFCARWKRGCSRSQRRLMLDDMITLDHLSTPQSVYPILVSLSETSLEPSLTGPPPFVRSFSPAGILTHPDSLSPKKNELPTFPLSTARHLSSAVPLTEPPTVSSFTDKSKSFAITVSQGYTPPDYDVWFNSSFCSWYFANAIPVDDNRAPAVVGKQEWKRYLTKIGCVWREILEPENEWDGSVGGVDGGEKIRGSYTWLYAHWQEDKKRSHWRALPSHPPLPDILVSYFYEGLAAFDGDAGERIFWLPKKEESCTHSGCVEIGSPLPGSRPEMLPLHEARIDFEQWYVHSKQDEIWAPNFVRMATRQDPTTFKRSVIINIWRPLKGKSPPPPSCPPSLNIQAGPVTTSPLCMLHFPTLSPSDTAKQESHFGTGIQTKSTMPPPRNGVTSDT</sequence>
<organism evidence="2 3">
    <name type="scientific">Cryptococcus amylolentus CBS 6273</name>
    <dbReference type="NCBI Taxonomy" id="1296118"/>
    <lineage>
        <taxon>Eukaryota</taxon>
        <taxon>Fungi</taxon>
        <taxon>Dikarya</taxon>
        <taxon>Basidiomycota</taxon>
        <taxon>Agaricomycotina</taxon>
        <taxon>Tremellomycetes</taxon>
        <taxon>Tremellales</taxon>
        <taxon>Cryptococcaceae</taxon>
        <taxon>Cryptococcus</taxon>
    </lineage>
</organism>
<dbReference type="AlphaFoldDB" id="A0A1E3KDQ5"/>
<evidence type="ECO:0000256" key="1">
    <source>
        <dbReference type="SAM" id="MobiDB-lite"/>
    </source>
</evidence>
<gene>
    <name evidence="2" type="ORF">I350_01825</name>
</gene>
<dbReference type="Proteomes" id="UP000095149">
    <property type="component" value="Unassembled WGS sequence"/>
</dbReference>
<proteinExistence type="predicted"/>
<name>A0A1E3KDQ5_9TREE</name>
<protein>
    <submittedName>
        <fullName evidence="2">Uncharacterized protein</fullName>
    </submittedName>
</protein>
<reference evidence="2 3" key="1">
    <citation type="submission" date="2016-06" db="EMBL/GenBank/DDBJ databases">
        <title>Evolution of pathogenesis and genome organization in the Tremellales.</title>
        <authorList>
            <person name="Cuomo C."/>
            <person name="Litvintseva A."/>
            <person name="Heitman J."/>
            <person name="Chen Y."/>
            <person name="Sun S."/>
            <person name="Springer D."/>
            <person name="Dromer F."/>
            <person name="Young S."/>
            <person name="Zeng Q."/>
            <person name="Chapman S."/>
            <person name="Gujja S."/>
            <person name="Saif S."/>
            <person name="Birren B."/>
        </authorList>
    </citation>
    <scope>NUCLEOTIDE SEQUENCE [LARGE SCALE GENOMIC DNA]</scope>
    <source>
        <strain evidence="2 3">CBS 6273</strain>
    </source>
</reference>
<accession>A0A1E3KDQ5</accession>
<dbReference type="EMBL" id="MEKH01000002">
    <property type="protein sequence ID" value="ODO11221.1"/>
    <property type="molecule type" value="Genomic_DNA"/>
</dbReference>
<evidence type="ECO:0000313" key="2">
    <source>
        <dbReference type="EMBL" id="ODO11221.1"/>
    </source>
</evidence>
<comment type="caution">
    <text evidence="2">The sequence shown here is derived from an EMBL/GenBank/DDBJ whole genome shotgun (WGS) entry which is preliminary data.</text>
</comment>
<evidence type="ECO:0000313" key="3">
    <source>
        <dbReference type="Proteomes" id="UP000095149"/>
    </source>
</evidence>
<feature type="region of interest" description="Disordered" evidence="1">
    <location>
        <begin position="423"/>
        <end position="452"/>
    </location>
</feature>